<dbReference type="HOGENOM" id="CLU_122557_0_0_1"/>
<gene>
    <name evidence="4 6" type="primary">mrpl-48</name>
    <name evidence="6" type="ORF">CD4.3</name>
    <name evidence="4" type="ORF">CELE_CD4.3</name>
</gene>
<dbReference type="PeptideAtlas" id="O44159"/>
<dbReference type="AlphaFoldDB" id="O44159"/>
<keyword evidence="5" id="KW-1185">Reference proteome</keyword>
<dbReference type="GO" id="GO:1990904">
    <property type="term" value="C:ribonucleoprotein complex"/>
    <property type="evidence" value="ECO:0007669"/>
    <property type="project" value="UniProtKB-KW"/>
</dbReference>
<dbReference type="STRING" id="6239.CD4.3.1"/>
<dbReference type="PIR" id="T32528">
    <property type="entry name" value="T32528"/>
</dbReference>
<dbReference type="Gene3D" id="3.30.70.600">
    <property type="entry name" value="Ribosomal protein S10 domain"/>
    <property type="match status" value="1"/>
</dbReference>
<dbReference type="OrthoDB" id="5984298at2759"/>
<dbReference type="Bgee" id="WBGene00016989">
    <property type="expression patterns" value="Expressed in pharyngeal muscle cell (C elegans) and 4 other cell types or tissues"/>
</dbReference>
<dbReference type="AGR" id="WB:WBGene00016989"/>
<keyword evidence="2" id="KW-0687">Ribonucleoprotein</keyword>
<dbReference type="Reactome" id="R-CEL-5389840">
    <property type="pathway name" value="Mitochondrial translation elongation"/>
</dbReference>
<feature type="domain" description="Small ribosomal subunit protein uS10" evidence="3">
    <location>
        <begin position="52"/>
        <end position="147"/>
    </location>
</feature>
<accession>O44159</accession>
<reference evidence="4 5" key="1">
    <citation type="journal article" date="1998" name="Science">
        <title>Genome sequence of the nematode C. elegans: a platform for investigating biology.</title>
        <authorList>
            <consortium name="The C. elegans sequencing consortium"/>
            <person name="Sulson J.E."/>
            <person name="Waterston R."/>
        </authorList>
    </citation>
    <scope>NUCLEOTIDE SEQUENCE [LARGE SCALE GENOMIC DNA]</scope>
    <source>
        <strain evidence="4 5">Bristol N2</strain>
    </source>
</reference>
<dbReference type="Pfam" id="PF00338">
    <property type="entry name" value="Ribosomal_S10"/>
    <property type="match status" value="1"/>
</dbReference>
<dbReference type="PANTHER" id="PTHR13473:SF0">
    <property type="entry name" value="LARGE RIBOSOMAL SUBUNIT PROTEIN ML48"/>
    <property type="match status" value="1"/>
</dbReference>
<organism evidence="4 5">
    <name type="scientific">Caenorhabditis elegans</name>
    <dbReference type="NCBI Taxonomy" id="6239"/>
    <lineage>
        <taxon>Eukaryota</taxon>
        <taxon>Metazoa</taxon>
        <taxon>Ecdysozoa</taxon>
        <taxon>Nematoda</taxon>
        <taxon>Chromadorea</taxon>
        <taxon>Rhabditida</taxon>
        <taxon>Rhabditina</taxon>
        <taxon>Rhabditomorpha</taxon>
        <taxon>Rhabditoidea</taxon>
        <taxon>Rhabditidae</taxon>
        <taxon>Peloderinae</taxon>
        <taxon>Caenorhabditis</taxon>
    </lineage>
</organism>
<keyword evidence="1" id="KW-0689">Ribosomal protein</keyword>
<evidence type="ECO:0000313" key="5">
    <source>
        <dbReference type="Proteomes" id="UP000001940"/>
    </source>
</evidence>
<dbReference type="SMART" id="SM01403">
    <property type="entry name" value="Ribosomal_S10"/>
    <property type="match status" value="1"/>
</dbReference>
<dbReference type="OMA" id="IRVSECW"/>
<dbReference type="Reactome" id="R-CEL-9937383">
    <property type="pathway name" value="Mitochondrial ribosome-associated quality control"/>
</dbReference>
<dbReference type="UCSC" id="CD4.3.1">
    <property type="organism name" value="c. elegans"/>
</dbReference>
<dbReference type="InterPro" id="IPR036838">
    <property type="entry name" value="Ribosomal_uS10_dom_sf"/>
</dbReference>
<evidence type="ECO:0000256" key="2">
    <source>
        <dbReference type="ARBA" id="ARBA00023274"/>
    </source>
</evidence>
<dbReference type="InterPro" id="IPR027486">
    <property type="entry name" value="Ribosomal_uS10_dom"/>
</dbReference>
<protein>
    <submittedName>
        <fullName evidence="4">Small ribosomal subunit protein uS10 domain-containing protein</fullName>
    </submittedName>
</protein>
<dbReference type="RefSeq" id="NP_504475.1">
    <property type="nucleotide sequence ID" value="NM_072074.8"/>
</dbReference>
<evidence type="ECO:0000313" key="6">
    <source>
        <dbReference type="WormBase" id="CD4.3"/>
    </source>
</evidence>
<evidence type="ECO:0000313" key="4">
    <source>
        <dbReference type="EMBL" id="CCD65118.1"/>
    </source>
</evidence>
<name>O44159_CAEEL</name>
<keyword evidence="7" id="KW-1267">Proteomics identification</keyword>
<proteinExistence type="evidence at protein level"/>
<dbReference type="WormBase" id="CD4.3">
    <property type="protein sequence ID" value="CE16951"/>
    <property type="gene ID" value="WBGene00016989"/>
    <property type="gene designation" value="mrpl-48"/>
</dbReference>
<evidence type="ECO:0000256" key="1">
    <source>
        <dbReference type="ARBA" id="ARBA00022980"/>
    </source>
</evidence>
<evidence type="ECO:0000259" key="3">
    <source>
        <dbReference type="SMART" id="SM01403"/>
    </source>
</evidence>
<dbReference type="GeneID" id="259341"/>
<evidence type="ECO:0007829" key="7">
    <source>
        <dbReference type="PeptideAtlas" id="O44159"/>
    </source>
</evidence>
<dbReference type="GO" id="GO:0005761">
    <property type="term" value="C:mitochondrial ribosome"/>
    <property type="evidence" value="ECO:0000318"/>
    <property type="project" value="GO_Central"/>
</dbReference>
<dbReference type="PhylomeDB" id="O44159"/>
<dbReference type="eggNOG" id="KOG4060">
    <property type="taxonomic scope" value="Eukaryota"/>
</dbReference>
<dbReference type="SUPFAM" id="SSF54999">
    <property type="entry name" value="Ribosomal protein S10"/>
    <property type="match status" value="1"/>
</dbReference>
<dbReference type="Proteomes" id="UP000001940">
    <property type="component" value="Chromosome V"/>
</dbReference>
<dbReference type="EMBL" id="BX284605">
    <property type="protein sequence ID" value="CCD65118.1"/>
    <property type="molecule type" value="Genomic_DNA"/>
</dbReference>
<dbReference type="InterPro" id="IPR027487">
    <property type="entry name" value="Ribosomal_mL48"/>
</dbReference>
<dbReference type="InParanoid" id="O44159"/>
<dbReference type="KEGG" id="cel:CELE_CD4.3"/>
<sequence>MSSRAVSLLSRVISQNRGLASLRETVGERDASLLYEPKFQDSREFPEYNTINVRIQGHDFGSLEKYQAYIHKTAKRFGFTVVDSYAVAAQTQKAITYKPYSTVSESEIDMSTYDRVVRLSDVAAPRFSLFSQIIRAHIPIGVTMTVKEHEKVDEDSRYIPDLLLKQKQEELKALDDPNVRRNLGWE</sequence>
<dbReference type="SMR" id="O44159"/>
<dbReference type="CTD" id="259341"/>
<dbReference type="PRO" id="PR:O44159"/>
<dbReference type="Reactome" id="R-CEL-5419276">
    <property type="pathway name" value="Mitochondrial translation termination"/>
</dbReference>
<dbReference type="PaxDb" id="6239-CD4.3.2"/>
<dbReference type="PANTHER" id="PTHR13473">
    <property type="entry name" value="MITOCHONDRIAL RIBOSOMAL PROTEIN L48"/>
    <property type="match status" value="1"/>
</dbReference>
<dbReference type="FunCoup" id="O44159">
    <property type="interactions" value="880"/>
</dbReference>